<evidence type="ECO:0000313" key="4">
    <source>
        <dbReference type="EMBL" id="KUI69832.1"/>
    </source>
</evidence>
<dbReference type="Pfam" id="PF08547">
    <property type="entry name" value="CIA30"/>
    <property type="match status" value="1"/>
</dbReference>
<evidence type="ECO:0000313" key="5">
    <source>
        <dbReference type="Proteomes" id="UP000078559"/>
    </source>
</evidence>
<evidence type="ECO:0000256" key="2">
    <source>
        <dbReference type="SAM" id="MobiDB-lite"/>
    </source>
</evidence>
<evidence type="ECO:0000259" key="3">
    <source>
        <dbReference type="Pfam" id="PF08547"/>
    </source>
</evidence>
<proteinExistence type="inferred from homology"/>
<feature type="region of interest" description="Disordered" evidence="2">
    <location>
        <begin position="1"/>
        <end position="26"/>
    </location>
</feature>
<comment type="similarity">
    <text evidence="1">Belongs to the CIA30 family.</text>
</comment>
<protein>
    <recommendedName>
        <fullName evidence="3">NADH:ubiquinone oxidoreductase intermediate-associated protein 30 domain-containing protein</fullName>
    </recommendedName>
</protein>
<dbReference type="Proteomes" id="UP000078559">
    <property type="component" value="Chromosome 5"/>
</dbReference>
<accession>A0A194W0N5</accession>
<reference evidence="4" key="1">
    <citation type="submission" date="2014-12" db="EMBL/GenBank/DDBJ databases">
        <title>Genome Sequence of Valsa Canker Pathogens Uncovers a Specific Adaption of Colonization on Woody Bark.</title>
        <authorList>
            <person name="Yin Z."/>
            <person name="Liu H."/>
            <person name="Gao X."/>
            <person name="Li Z."/>
            <person name="Song N."/>
            <person name="Ke X."/>
            <person name="Dai Q."/>
            <person name="Wu Y."/>
            <person name="Sun Y."/>
            <person name="Xu J.-R."/>
            <person name="Kang Z.K."/>
            <person name="Wang L."/>
            <person name="Huang L."/>
        </authorList>
    </citation>
    <scope>NUCLEOTIDE SEQUENCE [LARGE SCALE GENOMIC DNA]</scope>
    <source>
        <strain evidence="4">03-8</strain>
    </source>
</reference>
<dbReference type="EMBL" id="CM003102">
    <property type="protein sequence ID" value="KUI69832.1"/>
    <property type="molecule type" value="Genomic_DNA"/>
</dbReference>
<organism evidence="4 5">
    <name type="scientific">Cytospora mali</name>
    <name type="common">Apple Valsa canker fungus</name>
    <name type="synonym">Valsa mali</name>
    <dbReference type="NCBI Taxonomy" id="578113"/>
    <lineage>
        <taxon>Eukaryota</taxon>
        <taxon>Fungi</taxon>
        <taxon>Dikarya</taxon>
        <taxon>Ascomycota</taxon>
        <taxon>Pezizomycotina</taxon>
        <taxon>Sordariomycetes</taxon>
        <taxon>Sordariomycetidae</taxon>
        <taxon>Diaporthales</taxon>
        <taxon>Cytosporaceae</taxon>
        <taxon>Cytospora</taxon>
    </lineage>
</organism>
<dbReference type="PANTHER" id="PTHR13194">
    <property type="entry name" value="COMPLEX I INTERMEDIATE-ASSOCIATED PROTEIN 30"/>
    <property type="match status" value="1"/>
</dbReference>
<dbReference type="SUPFAM" id="SSF49785">
    <property type="entry name" value="Galactose-binding domain-like"/>
    <property type="match status" value="1"/>
</dbReference>
<dbReference type="InterPro" id="IPR013857">
    <property type="entry name" value="NADH-UbQ_OxRdtase-assoc_prot30"/>
</dbReference>
<dbReference type="AlphaFoldDB" id="A0A194W0N5"/>
<dbReference type="OrthoDB" id="426386at2759"/>
<dbReference type="GO" id="GO:0051082">
    <property type="term" value="F:unfolded protein binding"/>
    <property type="evidence" value="ECO:0007669"/>
    <property type="project" value="TreeGrafter"/>
</dbReference>
<dbReference type="SMR" id="A0A194W0N5"/>
<keyword evidence="5" id="KW-1185">Reference proteome</keyword>
<dbReference type="GO" id="GO:0010257">
    <property type="term" value="P:NADH dehydrogenase complex assembly"/>
    <property type="evidence" value="ECO:0007669"/>
    <property type="project" value="TreeGrafter"/>
</dbReference>
<dbReference type="PANTHER" id="PTHR13194:SF19">
    <property type="entry name" value="NAD(P)-BINDING ROSSMANN-FOLD SUPERFAMILY PROTEIN"/>
    <property type="match status" value="1"/>
</dbReference>
<dbReference type="InterPro" id="IPR039131">
    <property type="entry name" value="NDUFAF1"/>
</dbReference>
<evidence type="ECO:0000256" key="1">
    <source>
        <dbReference type="ARBA" id="ARBA00007884"/>
    </source>
</evidence>
<sequence length="248" mass="27141">MYLFGGDRPWDASQFTASDDRVRGGKSQSYLTVMADDAERNPGGGSRAEFSGNLDITALGGAGFASQRTVDDVVPPPWDLSDYDTLVLDVARGDGKKYTVTLKDEVLPKGPDGREQSTVSWEYDFVVGGADGQQGGGDPAAGSHRVVIPFRDLRPTYRGRPKPDAKPLDWTGVKRYTFMMRSFFGEQEGDFSIIFNSVAVEKREEEEIRGCSVDSVADAKQAQEDSSHKGSDKATFSSWVGRLCGWCR</sequence>
<gene>
    <name evidence="4" type="ORF">VM1G_05022</name>
</gene>
<feature type="domain" description="NADH:ubiquinone oxidoreductase intermediate-associated protein 30" evidence="3">
    <location>
        <begin position="11"/>
        <end position="193"/>
    </location>
</feature>
<dbReference type="InterPro" id="IPR008979">
    <property type="entry name" value="Galactose-bd-like_sf"/>
</dbReference>
<name>A0A194W0N5_CYTMA</name>